<dbReference type="GO" id="GO:0003774">
    <property type="term" value="F:cytoskeletal motor activity"/>
    <property type="evidence" value="ECO:0007669"/>
    <property type="project" value="InterPro"/>
</dbReference>
<dbReference type="InterPro" id="IPR038495">
    <property type="entry name" value="ATPase_E_C"/>
</dbReference>
<dbReference type="NCBIfam" id="NF004270">
    <property type="entry name" value="PRK05687.2-1"/>
    <property type="match status" value="1"/>
</dbReference>
<sequence length="318" mass="35895">MSKTDRSGAGEQTSRWEYPDITSEEHLQTERRNAVNKPMRWQFEPPEEEPEDDEEDGEPNALTAEMLEKIQHEAQQEGYAQGHDEGLKAGHEEGYQSGYEEGLLKGKEVGESEARIVGEQAAEELSMRWQQLFEHMRHPALQINEAVERQLVAMTASLAQAVCLHEINTNPEIICKVVQKAVAELGEEGTKLTLSLHPEDLELIKQRWSEEERTEAGWKLSVDESLTRGGCVVITPVTRVDATLESRIADVFKYYIQGMQAPASESMRSEPQQDAVEMTRRHQAQKAEQKAQQEAAEEQKQPEQDTNNNQDKADGSAD</sequence>
<evidence type="ECO:0000256" key="7">
    <source>
        <dbReference type="ARBA" id="ARBA00022795"/>
    </source>
</evidence>
<feature type="compositionally biased region" description="Basic and acidic residues" evidence="10">
    <location>
        <begin position="277"/>
        <end position="303"/>
    </location>
</feature>
<dbReference type="InterPro" id="IPR051472">
    <property type="entry name" value="T3SS_Stator/FliH"/>
</dbReference>
<keyword evidence="13" id="KW-1185">Reference proteome</keyword>
<keyword evidence="12" id="KW-0969">Cilium</keyword>
<comment type="function">
    <text evidence="1">Needed for flagellar regrowth and assembly.</text>
</comment>
<name>A0A432W519_9GAMM</name>
<keyword evidence="5" id="KW-0813">Transport</keyword>
<keyword evidence="8" id="KW-0653">Protein transport</keyword>
<dbReference type="GO" id="GO:0009288">
    <property type="term" value="C:bacterial-type flagellum"/>
    <property type="evidence" value="ECO:0007669"/>
    <property type="project" value="InterPro"/>
</dbReference>
<accession>A0A432W519</accession>
<comment type="caution">
    <text evidence="12">The sequence shown here is derived from an EMBL/GenBank/DDBJ whole genome shotgun (WGS) entry which is preliminary data.</text>
</comment>
<dbReference type="OrthoDB" id="8480773at2"/>
<evidence type="ECO:0000256" key="10">
    <source>
        <dbReference type="SAM" id="MobiDB-lite"/>
    </source>
</evidence>
<keyword evidence="12" id="KW-0282">Flagellum</keyword>
<dbReference type="Proteomes" id="UP000288293">
    <property type="component" value="Unassembled WGS sequence"/>
</dbReference>
<dbReference type="PANTHER" id="PTHR34982">
    <property type="entry name" value="YOP PROTEINS TRANSLOCATION PROTEIN L"/>
    <property type="match status" value="1"/>
</dbReference>
<dbReference type="GO" id="GO:0015031">
    <property type="term" value="P:protein transport"/>
    <property type="evidence" value="ECO:0007669"/>
    <property type="project" value="UniProtKB-KW"/>
</dbReference>
<keyword evidence="9" id="KW-1006">Bacterial flagellum protein export</keyword>
<evidence type="ECO:0000256" key="2">
    <source>
        <dbReference type="ARBA" id="ARBA00004496"/>
    </source>
</evidence>
<feature type="region of interest" description="Disordered" evidence="10">
    <location>
        <begin position="262"/>
        <end position="318"/>
    </location>
</feature>
<keyword evidence="6" id="KW-0963">Cytoplasm</keyword>
<keyword evidence="7" id="KW-1005">Bacterial flagellum biogenesis</keyword>
<proteinExistence type="inferred from homology"/>
<gene>
    <name evidence="12" type="ORF">CWE09_11695</name>
</gene>
<evidence type="ECO:0000256" key="4">
    <source>
        <dbReference type="ARBA" id="ARBA00016507"/>
    </source>
</evidence>
<evidence type="ECO:0000256" key="6">
    <source>
        <dbReference type="ARBA" id="ARBA00022490"/>
    </source>
</evidence>
<evidence type="ECO:0000313" key="13">
    <source>
        <dbReference type="Proteomes" id="UP000288293"/>
    </source>
</evidence>
<feature type="region of interest" description="Disordered" evidence="10">
    <location>
        <begin position="1"/>
        <end position="60"/>
    </location>
</feature>
<dbReference type="PRINTS" id="PR01003">
    <property type="entry name" value="FLGFLIH"/>
</dbReference>
<feature type="compositionally biased region" description="Basic and acidic residues" evidence="10">
    <location>
        <begin position="23"/>
        <end position="33"/>
    </location>
</feature>
<feature type="compositionally biased region" description="Acidic residues" evidence="10">
    <location>
        <begin position="45"/>
        <end position="58"/>
    </location>
</feature>
<dbReference type="Gene3D" id="3.30.2320.30">
    <property type="entry name" value="ATP synthase, E subunit, C-terminal"/>
    <property type="match status" value="1"/>
</dbReference>
<dbReference type="EMBL" id="PIPL01000002">
    <property type="protein sequence ID" value="RUO24507.1"/>
    <property type="molecule type" value="Genomic_DNA"/>
</dbReference>
<evidence type="ECO:0000256" key="5">
    <source>
        <dbReference type="ARBA" id="ARBA00022448"/>
    </source>
</evidence>
<dbReference type="GO" id="GO:0044781">
    <property type="term" value="P:bacterial-type flagellum organization"/>
    <property type="evidence" value="ECO:0007669"/>
    <property type="project" value="UniProtKB-KW"/>
</dbReference>
<dbReference type="PANTHER" id="PTHR34982:SF1">
    <property type="entry name" value="FLAGELLAR ASSEMBLY PROTEIN FLIH"/>
    <property type="match status" value="1"/>
</dbReference>
<comment type="subcellular location">
    <subcellularLocation>
        <location evidence="2">Cytoplasm</location>
    </subcellularLocation>
</comment>
<dbReference type="InterPro" id="IPR018035">
    <property type="entry name" value="Flagellar_FliH/T3SS_HrpE"/>
</dbReference>
<keyword evidence="12" id="KW-0966">Cell projection</keyword>
<organism evidence="12 13">
    <name type="scientific">Aliidiomarina minuta</name>
    <dbReference type="NCBI Taxonomy" id="880057"/>
    <lineage>
        <taxon>Bacteria</taxon>
        <taxon>Pseudomonadati</taxon>
        <taxon>Pseudomonadota</taxon>
        <taxon>Gammaproteobacteria</taxon>
        <taxon>Alteromonadales</taxon>
        <taxon>Idiomarinaceae</taxon>
        <taxon>Aliidiomarina</taxon>
    </lineage>
</organism>
<evidence type="ECO:0000256" key="1">
    <source>
        <dbReference type="ARBA" id="ARBA00003041"/>
    </source>
</evidence>
<feature type="domain" description="Flagellar assembly protein FliH/Type III secretion system HrpE" evidence="11">
    <location>
        <begin position="126"/>
        <end position="250"/>
    </location>
</feature>
<dbReference type="GO" id="GO:0071973">
    <property type="term" value="P:bacterial-type flagellum-dependent cell motility"/>
    <property type="evidence" value="ECO:0007669"/>
    <property type="project" value="InterPro"/>
</dbReference>
<evidence type="ECO:0000256" key="3">
    <source>
        <dbReference type="ARBA" id="ARBA00006602"/>
    </source>
</evidence>
<comment type="similarity">
    <text evidence="3">Belongs to the FliH family.</text>
</comment>
<dbReference type="GO" id="GO:0005829">
    <property type="term" value="C:cytosol"/>
    <property type="evidence" value="ECO:0007669"/>
    <property type="project" value="TreeGrafter"/>
</dbReference>
<evidence type="ECO:0000259" key="11">
    <source>
        <dbReference type="Pfam" id="PF02108"/>
    </source>
</evidence>
<dbReference type="InterPro" id="IPR000563">
    <property type="entry name" value="Flag_FliH"/>
</dbReference>
<dbReference type="RefSeq" id="WP_126804208.1">
    <property type="nucleotide sequence ID" value="NZ_PIPL01000002.1"/>
</dbReference>
<evidence type="ECO:0000256" key="8">
    <source>
        <dbReference type="ARBA" id="ARBA00022927"/>
    </source>
</evidence>
<evidence type="ECO:0000313" key="12">
    <source>
        <dbReference type="EMBL" id="RUO24507.1"/>
    </source>
</evidence>
<dbReference type="Pfam" id="PF02108">
    <property type="entry name" value="FliH"/>
    <property type="match status" value="1"/>
</dbReference>
<reference evidence="12 13" key="1">
    <citation type="journal article" date="2011" name="Front. Microbiol.">
        <title>Genomic signatures of strain selection and enhancement in Bacillus atrophaeus var. globigii, a historical biowarfare simulant.</title>
        <authorList>
            <person name="Gibbons H.S."/>
            <person name="Broomall S.M."/>
            <person name="McNew L.A."/>
            <person name="Daligault H."/>
            <person name="Chapman C."/>
            <person name="Bruce D."/>
            <person name="Karavis M."/>
            <person name="Krepps M."/>
            <person name="McGregor P.A."/>
            <person name="Hong C."/>
            <person name="Park K.H."/>
            <person name="Akmal A."/>
            <person name="Feldman A."/>
            <person name="Lin J.S."/>
            <person name="Chang W.E."/>
            <person name="Higgs B.W."/>
            <person name="Demirev P."/>
            <person name="Lindquist J."/>
            <person name="Liem A."/>
            <person name="Fochler E."/>
            <person name="Read T.D."/>
            <person name="Tapia R."/>
            <person name="Johnson S."/>
            <person name="Bishop-Lilly K.A."/>
            <person name="Detter C."/>
            <person name="Han C."/>
            <person name="Sozhamannan S."/>
            <person name="Rosenzweig C.N."/>
            <person name="Skowronski E.W."/>
        </authorList>
    </citation>
    <scope>NUCLEOTIDE SEQUENCE [LARGE SCALE GENOMIC DNA]</scope>
    <source>
        <strain evidence="12 13">MLST1</strain>
    </source>
</reference>
<evidence type="ECO:0000256" key="9">
    <source>
        <dbReference type="ARBA" id="ARBA00023225"/>
    </source>
</evidence>
<protein>
    <recommendedName>
        <fullName evidence="4">Flagellar assembly protein FliH</fullName>
    </recommendedName>
</protein>
<dbReference type="AlphaFoldDB" id="A0A432W519"/>
<dbReference type="SUPFAM" id="SSF160527">
    <property type="entry name" value="V-type ATPase subunit E-like"/>
    <property type="match status" value="1"/>
</dbReference>